<evidence type="ECO:0000313" key="3">
    <source>
        <dbReference type="Proteomes" id="UP000557717"/>
    </source>
</evidence>
<evidence type="ECO:0000256" key="1">
    <source>
        <dbReference type="SAM" id="MobiDB-lite"/>
    </source>
</evidence>
<proteinExistence type="predicted"/>
<organism evidence="2 3">
    <name type="scientific">Haloferula luteola</name>
    <dbReference type="NCBI Taxonomy" id="595692"/>
    <lineage>
        <taxon>Bacteria</taxon>
        <taxon>Pseudomonadati</taxon>
        <taxon>Verrucomicrobiota</taxon>
        <taxon>Verrucomicrobiia</taxon>
        <taxon>Verrucomicrobiales</taxon>
        <taxon>Verrucomicrobiaceae</taxon>
        <taxon>Haloferula</taxon>
    </lineage>
</organism>
<gene>
    <name evidence="2" type="ORF">HNR46_001303</name>
</gene>
<dbReference type="AlphaFoldDB" id="A0A840VB87"/>
<keyword evidence="2" id="KW-0689">Ribosomal protein</keyword>
<dbReference type="Proteomes" id="UP000557717">
    <property type="component" value="Unassembled WGS sequence"/>
</dbReference>
<feature type="region of interest" description="Disordered" evidence="1">
    <location>
        <begin position="106"/>
        <end position="125"/>
    </location>
</feature>
<reference evidence="2 3" key="1">
    <citation type="submission" date="2020-08" db="EMBL/GenBank/DDBJ databases">
        <title>Genomic Encyclopedia of Type Strains, Phase IV (KMG-IV): sequencing the most valuable type-strain genomes for metagenomic binning, comparative biology and taxonomic classification.</title>
        <authorList>
            <person name="Goeker M."/>
        </authorList>
    </citation>
    <scope>NUCLEOTIDE SEQUENCE [LARGE SCALE GENOMIC DNA]</scope>
    <source>
        <strain evidence="2 3">YC6886</strain>
    </source>
</reference>
<sequence length="125" mass="14245">MKELVLFLLHGLSAMAVGVIVGWHYHERCAARRRKMEAEKKAQKLDQLKHRHLVAGMHLGATAWGQYVSDLTGTDTYGFAMDCEHCSATTSLLIHKRQEYWRCRKCGRRQPTPNPQPEEAHGHAP</sequence>
<accession>A0A840VB87</accession>
<dbReference type="GO" id="GO:0005840">
    <property type="term" value="C:ribosome"/>
    <property type="evidence" value="ECO:0007669"/>
    <property type="project" value="UniProtKB-KW"/>
</dbReference>
<keyword evidence="3" id="KW-1185">Reference proteome</keyword>
<name>A0A840VB87_9BACT</name>
<comment type="caution">
    <text evidence="2">The sequence shown here is derived from an EMBL/GenBank/DDBJ whole genome shotgun (WGS) entry which is preliminary data.</text>
</comment>
<protein>
    <submittedName>
        <fullName evidence="2">Ribosomal protein S6E (S10)</fullName>
    </submittedName>
</protein>
<evidence type="ECO:0000313" key="2">
    <source>
        <dbReference type="EMBL" id="MBB5351069.1"/>
    </source>
</evidence>
<keyword evidence="2" id="KW-0687">Ribonucleoprotein</keyword>
<dbReference type="EMBL" id="JACHFD010000005">
    <property type="protein sequence ID" value="MBB5351069.1"/>
    <property type="molecule type" value="Genomic_DNA"/>
</dbReference>
<dbReference type="RefSeq" id="WP_184016923.1">
    <property type="nucleotide sequence ID" value="NZ_JACHFD010000005.1"/>
</dbReference>